<evidence type="ECO:0000313" key="3">
    <source>
        <dbReference type="Proteomes" id="UP000001554"/>
    </source>
</evidence>
<keyword evidence="3" id="KW-1185">Reference proteome</keyword>
<dbReference type="InterPro" id="IPR002589">
    <property type="entry name" value="Macro_dom"/>
</dbReference>
<dbReference type="RefSeq" id="XP_035682828.1">
    <property type="nucleotide sequence ID" value="XM_035826935.1"/>
</dbReference>
<evidence type="ECO:0000256" key="1">
    <source>
        <dbReference type="SAM" id="MobiDB-lite"/>
    </source>
</evidence>
<dbReference type="InterPro" id="IPR043472">
    <property type="entry name" value="Macro_dom-like"/>
</dbReference>
<reference evidence="4" key="2">
    <citation type="submission" date="2025-08" db="UniProtKB">
        <authorList>
            <consortium name="RefSeq"/>
        </authorList>
    </citation>
    <scope>IDENTIFICATION</scope>
    <source>
        <strain evidence="4">S238N-H82</strain>
        <tissue evidence="4">Testes</tissue>
    </source>
</reference>
<dbReference type="Pfam" id="PF01661">
    <property type="entry name" value="Macro"/>
    <property type="match status" value="1"/>
</dbReference>
<dbReference type="AlphaFoldDB" id="A0A9J7LHF3"/>
<feature type="compositionally biased region" description="Basic and acidic residues" evidence="1">
    <location>
        <begin position="186"/>
        <end position="202"/>
    </location>
</feature>
<organism evidence="3 4">
    <name type="scientific">Branchiostoma floridae</name>
    <name type="common">Florida lancelet</name>
    <name type="synonym">Amphioxus</name>
    <dbReference type="NCBI Taxonomy" id="7739"/>
    <lineage>
        <taxon>Eukaryota</taxon>
        <taxon>Metazoa</taxon>
        <taxon>Chordata</taxon>
        <taxon>Cephalochordata</taxon>
        <taxon>Leptocardii</taxon>
        <taxon>Amphioxiformes</taxon>
        <taxon>Branchiostomatidae</taxon>
        <taxon>Branchiostoma</taxon>
    </lineage>
</organism>
<dbReference type="PANTHER" id="PTHR11106:SF111">
    <property type="entry name" value="MACRO DOMAIN-CONTAINING PROTEIN"/>
    <property type="match status" value="1"/>
</dbReference>
<dbReference type="GeneID" id="118420218"/>
<dbReference type="KEGG" id="bfo:118420218"/>
<evidence type="ECO:0000313" key="4">
    <source>
        <dbReference type="RefSeq" id="XP_035682828.1"/>
    </source>
</evidence>
<proteinExistence type="predicted"/>
<dbReference type="OrthoDB" id="6133115at2759"/>
<name>A0A9J7LHF3_BRAFL</name>
<gene>
    <name evidence="4" type="primary">LOC118420218</name>
</gene>
<dbReference type="PANTHER" id="PTHR11106">
    <property type="entry name" value="GANGLIOSIDE INDUCED DIFFERENTIATION ASSOCIATED PROTEIN 2-RELATED"/>
    <property type="match status" value="1"/>
</dbReference>
<feature type="domain" description="Macro" evidence="2">
    <location>
        <begin position="1"/>
        <end position="116"/>
    </location>
</feature>
<feature type="compositionally biased region" description="Polar residues" evidence="1">
    <location>
        <begin position="152"/>
        <end position="182"/>
    </location>
</feature>
<reference evidence="3" key="1">
    <citation type="journal article" date="2020" name="Nat. Ecol. Evol.">
        <title>Deeply conserved synteny resolves early events in vertebrate evolution.</title>
        <authorList>
            <person name="Simakov O."/>
            <person name="Marletaz F."/>
            <person name="Yue J.X."/>
            <person name="O'Connell B."/>
            <person name="Jenkins J."/>
            <person name="Brandt A."/>
            <person name="Calef R."/>
            <person name="Tung C.H."/>
            <person name="Huang T.K."/>
            <person name="Schmutz J."/>
            <person name="Satoh N."/>
            <person name="Yu J.K."/>
            <person name="Putnam N.H."/>
            <person name="Green R.E."/>
            <person name="Rokhsar D.S."/>
        </authorList>
    </citation>
    <scope>NUCLEOTIDE SEQUENCE [LARGE SCALE GENOMIC DNA]</scope>
    <source>
        <strain evidence="3">S238N-H82</strain>
    </source>
</reference>
<feature type="compositionally biased region" description="Basic and acidic residues" evidence="1">
    <location>
        <begin position="116"/>
        <end position="126"/>
    </location>
</feature>
<sequence length="202" mass="22352">MTTRPGRLPCDHIIHTVGPVFQSRHPSRTEEELKETTFKVLTSAAVDLKAQSIALPAISSGTFRVPKDMCARAMLAGIMAFAETQREILSSLRDIRIVDNDFYTVLGFSSHSEKLLAESSGRDSTRGSRHRSSSMSRADRKNRTSDYGPKPSYTSNVPAASGTNAYGSSYDDSYQSLPSFHNSGKHFSDEKDWDHENTTSLQ</sequence>
<accession>A0A9J7LHF3</accession>
<evidence type="ECO:0000259" key="2">
    <source>
        <dbReference type="PROSITE" id="PS51154"/>
    </source>
</evidence>
<feature type="region of interest" description="Disordered" evidence="1">
    <location>
        <begin position="116"/>
        <end position="202"/>
    </location>
</feature>
<dbReference type="Proteomes" id="UP000001554">
    <property type="component" value="Chromosome 7"/>
</dbReference>
<protein>
    <submittedName>
        <fullName evidence="4">Protein mono-ADP-ribosyltransferase PARP9-like</fullName>
    </submittedName>
</protein>
<dbReference type="Gene3D" id="3.40.220.10">
    <property type="entry name" value="Leucine Aminopeptidase, subunit E, domain 1"/>
    <property type="match status" value="1"/>
</dbReference>
<dbReference type="SUPFAM" id="SSF52949">
    <property type="entry name" value="Macro domain-like"/>
    <property type="match status" value="1"/>
</dbReference>
<dbReference type="PROSITE" id="PS51154">
    <property type="entry name" value="MACRO"/>
    <property type="match status" value="1"/>
</dbReference>